<dbReference type="AlphaFoldDB" id="A0A7S2BSK7"/>
<dbReference type="GO" id="GO:0010257">
    <property type="term" value="P:NADH dehydrogenase complex assembly"/>
    <property type="evidence" value="ECO:0007669"/>
    <property type="project" value="TreeGrafter"/>
</dbReference>
<dbReference type="InterPro" id="IPR039131">
    <property type="entry name" value="NDUFAF1"/>
</dbReference>
<evidence type="ECO:0000256" key="1">
    <source>
        <dbReference type="ARBA" id="ARBA00007884"/>
    </source>
</evidence>
<gene>
    <name evidence="3" type="ORF">CBRE1094_LOCUS3802</name>
</gene>
<dbReference type="Pfam" id="PF08547">
    <property type="entry name" value="CIA30"/>
    <property type="match status" value="1"/>
</dbReference>
<evidence type="ECO:0000313" key="3">
    <source>
        <dbReference type="EMBL" id="CAD9405633.1"/>
    </source>
</evidence>
<evidence type="ECO:0000259" key="2">
    <source>
        <dbReference type="Pfam" id="PF08547"/>
    </source>
</evidence>
<accession>A0A7S2BSK7</accession>
<dbReference type="PANTHER" id="PTHR13194">
    <property type="entry name" value="COMPLEX I INTERMEDIATE-ASSOCIATED PROTEIN 30"/>
    <property type="match status" value="1"/>
</dbReference>
<dbReference type="InterPro" id="IPR013857">
    <property type="entry name" value="NADH-UbQ_OxRdtase-assoc_prot30"/>
</dbReference>
<protein>
    <recommendedName>
        <fullName evidence="2">NADH:ubiquinone oxidoreductase intermediate-associated protein 30 domain-containing protein</fullName>
    </recommendedName>
</protein>
<reference evidence="3" key="1">
    <citation type="submission" date="2021-01" db="EMBL/GenBank/DDBJ databases">
        <authorList>
            <person name="Corre E."/>
            <person name="Pelletier E."/>
            <person name="Niang G."/>
            <person name="Scheremetjew M."/>
            <person name="Finn R."/>
            <person name="Kale V."/>
            <person name="Holt S."/>
            <person name="Cochrane G."/>
            <person name="Meng A."/>
            <person name="Brown T."/>
            <person name="Cohen L."/>
        </authorList>
    </citation>
    <scope>NUCLEOTIDE SEQUENCE</scope>
    <source>
        <strain evidence="3">UTEX LB 985</strain>
    </source>
</reference>
<dbReference type="SUPFAM" id="SSF49785">
    <property type="entry name" value="Galactose-binding domain-like"/>
    <property type="match status" value="1"/>
</dbReference>
<sequence length="256" mass="26700">MDAARLITTAISVGAPLFNNGDHAGCAAVYSSALAELTNLAPAAFQPRVLEGINAATASRNDNDRAWALRHALDDVLARLRGGGSESSSVLDISKLRWVPVDDRVMGGSSRSRMNLHRGGAAFEGNLVVEGGGFASVRADLPSRGYGMAGATGLILRCTGDGRSGYKVSLRTDQREGVSYQAAFAAPSGVAVEVALPFAAFRASTRGRPVPDAAPLRGEDVCGLGIMLSRFDAQNGGVTGELAGPFRLEVHDIWAF</sequence>
<proteinExistence type="inferred from homology"/>
<feature type="domain" description="NADH:ubiquinone oxidoreductase intermediate-associated protein 30" evidence="2">
    <location>
        <begin position="96"/>
        <end position="250"/>
    </location>
</feature>
<comment type="similarity">
    <text evidence="1">Belongs to the CIA30 family.</text>
</comment>
<organism evidence="3">
    <name type="scientific">Haptolina brevifila</name>
    <dbReference type="NCBI Taxonomy" id="156173"/>
    <lineage>
        <taxon>Eukaryota</taxon>
        <taxon>Haptista</taxon>
        <taxon>Haptophyta</taxon>
        <taxon>Prymnesiophyceae</taxon>
        <taxon>Prymnesiales</taxon>
        <taxon>Prymnesiaceae</taxon>
        <taxon>Haptolina</taxon>
    </lineage>
</organism>
<name>A0A7S2BSK7_9EUKA</name>
<dbReference type="EMBL" id="HBGU01006968">
    <property type="protein sequence ID" value="CAD9405633.1"/>
    <property type="molecule type" value="Transcribed_RNA"/>
</dbReference>
<dbReference type="GO" id="GO:0051082">
    <property type="term" value="F:unfolded protein binding"/>
    <property type="evidence" value="ECO:0007669"/>
    <property type="project" value="TreeGrafter"/>
</dbReference>
<dbReference type="InterPro" id="IPR008979">
    <property type="entry name" value="Galactose-bd-like_sf"/>
</dbReference>
<dbReference type="PANTHER" id="PTHR13194:SF19">
    <property type="entry name" value="NAD(P)-BINDING ROSSMANN-FOLD SUPERFAMILY PROTEIN"/>
    <property type="match status" value="1"/>
</dbReference>